<sequence>MPTLSVKKELNVSAERLWAALKDLPNILPKIMPLFMVSVEMIKGNGGVGSVRVIKVPAGMRIVEYAVARIDLVDEKSKTEVHSIIGGEMREKFYSFYRCTKTFAPHRDGKTSMVTWTVEYEPLTQGKAEASKKAVEAILTQLEHYLMNCDDYITIH</sequence>
<dbReference type="InterPro" id="IPR000916">
    <property type="entry name" value="Bet_v_I/MLP"/>
</dbReference>
<feature type="domain" description="Bet v I/Major latex protein" evidence="2">
    <location>
        <begin position="1"/>
        <end position="149"/>
    </location>
</feature>
<dbReference type="FunFam" id="3.30.530.20:FF:000007">
    <property type="entry name" value="Major pollen allergen Bet v 1-A"/>
    <property type="match status" value="1"/>
</dbReference>
<dbReference type="InterPro" id="IPR050279">
    <property type="entry name" value="Plant_def-hormone_signal"/>
</dbReference>
<keyword evidence="4" id="KW-1185">Reference proteome</keyword>
<dbReference type="PANTHER" id="PTHR31213">
    <property type="entry name" value="OS08G0374000 PROTEIN-RELATED"/>
    <property type="match status" value="1"/>
</dbReference>
<dbReference type="Proteomes" id="UP001605036">
    <property type="component" value="Unassembled WGS sequence"/>
</dbReference>
<evidence type="ECO:0000313" key="4">
    <source>
        <dbReference type="Proteomes" id="UP001605036"/>
    </source>
</evidence>
<dbReference type="SUPFAM" id="SSF55961">
    <property type="entry name" value="Bet v1-like"/>
    <property type="match status" value="1"/>
</dbReference>
<dbReference type="EMBL" id="JBHFFA010000008">
    <property type="protein sequence ID" value="KAL2609494.1"/>
    <property type="molecule type" value="Genomic_DNA"/>
</dbReference>
<dbReference type="CDD" id="cd07816">
    <property type="entry name" value="Bet_v1-like"/>
    <property type="match status" value="1"/>
</dbReference>
<name>A0ABD1XL40_9MARC</name>
<dbReference type="SMART" id="SM01037">
    <property type="entry name" value="Bet_v_1"/>
    <property type="match status" value="1"/>
</dbReference>
<dbReference type="InterPro" id="IPR023393">
    <property type="entry name" value="START-like_dom_sf"/>
</dbReference>
<evidence type="ECO:0000313" key="3">
    <source>
        <dbReference type="EMBL" id="KAL2609494.1"/>
    </source>
</evidence>
<evidence type="ECO:0000259" key="2">
    <source>
        <dbReference type="SMART" id="SM01037"/>
    </source>
</evidence>
<organism evidence="3 4">
    <name type="scientific">Riccia fluitans</name>
    <dbReference type="NCBI Taxonomy" id="41844"/>
    <lineage>
        <taxon>Eukaryota</taxon>
        <taxon>Viridiplantae</taxon>
        <taxon>Streptophyta</taxon>
        <taxon>Embryophyta</taxon>
        <taxon>Marchantiophyta</taxon>
        <taxon>Marchantiopsida</taxon>
        <taxon>Marchantiidae</taxon>
        <taxon>Marchantiales</taxon>
        <taxon>Ricciaceae</taxon>
        <taxon>Riccia</taxon>
    </lineage>
</organism>
<comment type="caution">
    <text evidence="3">The sequence shown here is derived from an EMBL/GenBank/DDBJ whole genome shotgun (WGS) entry which is preliminary data.</text>
</comment>
<proteinExistence type="inferred from homology"/>
<dbReference type="PANTHER" id="PTHR31213:SF24">
    <property type="entry name" value="OS08G0374000 PROTEIN"/>
    <property type="match status" value="1"/>
</dbReference>
<comment type="similarity">
    <text evidence="1">Belongs to the BetVI family.</text>
</comment>
<dbReference type="AlphaFoldDB" id="A0ABD1XL40"/>
<dbReference type="Pfam" id="PF00407">
    <property type="entry name" value="Bet_v_1"/>
    <property type="match status" value="1"/>
</dbReference>
<reference evidence="3 4" key="1">
    <citation type="submission" date="2024-09" db="EMBL/GenBank/DDBJ databases">
        <title>Chromosome-scale assembly of Riccia fluitans.</title>
        <authorList>
            <person name="Paukszto L."/>
            <person name="Sawicki J."/>
            <person name="Karawczyk K."/>
            <person name="Piernik-Szablinska J."/>
            <person name="Szczecinska M."/>
            <person name="Mazdziarz M."/>
        </authorList>
    </citation>
    <scope>NUCLEOTIDE SEQUENCE [LARGE SCALE GENOMIC DNA]</scope>
    <source>
        <strain evidence="3">Rf_01</strain>
        <tissue evidence="3">Aerial parts of the thallus</tissue>
    </source>
</reference>
<protein>
    <recommendedName>
        <fullName evidence="2">Bet v I/Major latex protein domain-containing protein</fullName>
    </recommendedName>
</protein>
<dbReference type="Gene3D" id="3.30.530.20">
    <property type="match status" value="1"/>
</dbReference>
<evidence type="ECO:0000256" key="1">
    <source>
        <dbReference type="ARBA" id="ARBA00009744"/>
    </source>
</evidence>
<gene>
    <name evidence="3" type="ORF">R1flu_028067</name>
</gene>
<accession>A0ABD1XL40</accession>